<name>A0A0L6JRF9_9FIRM</name>
<dbReference type="Pfam" id="PF14574">
    <property type="entry name" value="RACo_C_ter"/>
    <property type="match status" value="1"/>
</dbReference>
<sequence>MFPDCGLENITAVGNAAGEGAKLALFDKSKRDEAKEVARFVEFVESAADKDFQEYFYEAMSFQQAKDGFTGNKKSLEETV</sequence>
<organism evidence="2 3">
    <name type="scientific">Pseudobacteroides cellulosolvens ATCC 35603 = DSM 2933</name>
    <dbReference type="NCBI Taxonomy" id="398512"/>
    <lineage>
        <taxon>Bacteria</taxon>
        <taxon>Bacillati</taxon>
        <taxon>Bacillota</taxon>
        <taxon>Clostridia</taxon>
        <taxon>Eubacteriales</taxon>
        <taxon>Oscillospiraceae</taxon>
        <taxon>Pseudobacteroides</taxon>
    </lineage>
</organism>
<feature type="domain" description="RACo C-terminal" evidence="1">
    <location>
        <begin position="1"/>
        <end position="66"/>
    </location>
</feature>
<evidence type="ECO:0000313" key="2">
    <source>
        <dbReference type="EMBL" id="KNY27982.1"/>
    </source>
</evidence>
<dbReference type="EMBL" id="LGTC01000001">
    <property type="protein sequence ID" value="KNY27982.1"/>
    <property type="molecule type" value="Genomic_DNA"/>
</dbReference>
<dbReference type="InterPro" id="IPR027980">
    <property type="entry name" value="RACo_C"/>
</dbReference>
<dbReference type="Proteomes" id="UP000036923">
    <property type="component" value="Unassembled WGS sequence"/>
</dbReference>
<evidence type="ECO:0000313" key="3">
    <source>
        <dbReference type="Proteomes" id="UP000036923"/>
    </source>
</evidence>
<reference evidence="3" key="1">
    <citation type="submission" date="2015-07" db="EMBL/GenBank/DDBJ databases">
        <title>Near-Complete Genome Sequence of the Cellulolytic Bacterium Bacteroides (Pseudobacteroides) cellulosolvens ATCC 35603.</title>
        <authorList>
            <person name="Dassa B."/>
            <person name="Utturkar S.M."/>
            <person name="Klingeman D.M."/>
            <person name="Hurt R.A."/>
            <person name="Keller M."/>
            <person name="Xu J."/>
            <person name="Reddy Y.H.K."/>
            <person name="Borovok I."/>
            <person name="Grinberg I.R."/>
            <person name="Lamed R."/>
            <person name="Zhivin O."/>
            <person name="Bayer E.A."/>
            <person name="Brown S.D."/>
        </authorList>
    </citation>
    <scope>NUCLEOTIDE SEQUENCE [LARGE SCALE GENOMIC DNA]</scope>
    <source>
        <strain evidence="3">DSM 2933</strain>
    </source>
</reference>
<comment type="caution">
    <text evidence="2">The sequence shown here is derived from an EMBL/GenBank/DDBJ whole genome shotgun (WGS) entry which is preliminary data.</text>
</comment>
<dbReference type="STRING" id="398512.Bccel_3253"/>
<keyword evidence="3" id="KW-1185">Reference proteome</keyword>
<protein>
    <recommendedName>
        <fullName evidence="1">RACo C-terminal domain-containing protein</fullName>
    </recommendedName>
</protein>
<evidence type="ECO:0000259" key="1">
    <source>
        <dbReference type="Pfam" id="PF14574"/>
    </source>
</evidence>
<proteinExistence type="predicted"/>
<accession>A0A0L6JRF9</accession>
<dbReference type="AlphaFoldDB" id="A0A0L6JRF9"/>
<gene>
    <name evidence="2" type="ORF">Bccel_3253</name>
</gene>